<protein>
    <submittedName>
        <fullName evidence="2">Uncharacterized protein</fullName>
    </submittedName>
</protein>
<accession>A0A7J7FYM6</accession>
<dbReference type="EMBL" id="JACBKZ010000014">
    <property type="protein sequence ID" value="KAF5933449.1"/>
    <property type="molecule type" value="Genomic_DNA"/>
</dbReference>
<feature type="region of interest" description="Disordered" evidence="1">
    <location>
        <begin position="189"/>
        <end position="213"/>
    </location>
</feature>
<dbReference type="Proteomes" id="UP000593564">
    <property type="component" value="Unassembled WGS sequence"/>
</dbReference>
<comment type="caution">
    <text evidence="2">The sequence shown here is derived from an EMBL/GenBank/DDBJ whole genome shotgun (WGS) entry which is preliminary data.</text>
</comment>
<evidence type="ECO:0000313" key="3">
    <source>
        <dbReference type="Proteomes" id="UP000593564"/>
    </source>
</evidence>
<proteinExistence type="predicted"/>
<evidence type="ECO:0000313" key="2">
    <source>
        <dbReference type="EMBL" id="KAF5933449.1"/>
    </source>
</evidence>
<evidence type="ECO:0000256" key="1">
    <source>
        <dbReference type="SAM" id="MobiDB-lite"/>
    </source>
</evidence>
<reference evidence="2 3" key="2">
    <citation type="submission" date="2020-07" db="EMBL/GenBank/DDBJ databases">
        <title>Genome assembly of wild tea tree DASZ reveals pedigree and selection history of tea varieties.</title>
        <authorList>
            <person name="Zhang W."/>
        </authorList>
    </citation>
    <scope>NUCLEOTIDE SEQUENCE [LARGE SCALE GENOMIC DNA]</scope>
    <source>
        <strain evidence="3">cv. G240</strain>
        <tissue evidence="2">Leaf</tissue>
    </source>
</reference>
<organism evidence="2 3">
    <name type="scientific">Camellia sinensis</name>
    <name type="common">Tea plant</name>
    <name type="synonym">Thea sinensis</name>
    <dbReference type="NCBI Taxonomy" id="4442"/>
    <lineage>
        <taxon>Eukaryota</taxon>
        <taxon>Viridiplantae</taxon>
        <taxon>Streptophyta</taxon>
        <taxon>Embryophyta</taxon>
        <taxon>Tracheophyta</taxon>
        <taxon>Spermatophyta</taxon>
        <taxon>Magnoliopsida</taxon>
        <taxon>eudicotyledons</taxon>
        <taxon>Gunneridae</taxon>
        <taxon>Pentapetalae</taxon>
        <taxon>asterids</taxon>
        <taxon>Ericales</taxon>
        <taxon>Theaceae</taxon>
        <taxon>Camellia</taxon>
    </lineage>
</organism>
<keyword evidence="3" id="KW-1185">Reference proteome</keyword>
<sequence>MAAAPFSGASGSHTQTAKYLPKNTRTFARLYMPLSKALGVLIRKGHLKPLEPRPLPERLPPTHNPAKYCAFHQQHDHDTDLCFRLRHEIQDLIDNGVILPLEKPNVTTNPLPTHNQAPPPKRINFIQTGVMPYDPSIYITPSHLPKPEVFLPDCTDLCMMDISMTRPKPTVLTIENRREEIPKEKKVVELESTESGSRIEKTYSPGDYISSTGQDGPNVELPTGGELCVIQGDSLGQRTDDLKAVEEDLANLQFYSNQDPEGAAVNWFDYEESTEATGWLDDQSDVVEEFHPGQGPAGARMSVIVERVGEQNASPGSAGVKNFARDWSILNTGIIEQPAVLIRFEDPARIRKEKVHVGTETAVCTGTEDAASIGIEGTAGTRTVIPEPDKCLSAADGMWWEDEDLCLAHTDEDWGSNQPDDTWYLGEVDHMTRSGRYFKPHI</sequence>
<dbReference type="AlphaFoldDB" id="A0A7J7FYM6"/>
<gene>
    <name evidence="2" type="ORF">HYC85_029620</name>
</gene>
<reference evidence="3" key="1">
    <citation type="journal article" date="2020" name="Nat. Commun.">
        <title>Genome assembly of wild tea tree DASZ reveals pedigree and selection history of tea varieties.</title>
        <authorList>
            <person name="Zhang W."/>
            <person name="Zhang Y."/>
            <person name="Qiu H."/>
            <person name="Guo Y."/>
            <person name="Wan H."/>
            <person name="Zhang X."/>
            <person name="Scossa F."/>
            <person name="Alseekh S."/>
            <person name="Zhang Q."/>
            <person name="Wang P."/>
            <person name="Xu L."/>
            <person name="Schmidt M.H."/>
            <person name="Jia X."/>
            <person name="Li D."/>
            <person name="Zhu A."/>
            <person name="Guo F."/>
            <person name="Chen W."/>
            <person name="Ni D."/>
            <person name="Usadel B."/>
            <person name="Fernie A.R."/>
            <person name="Wen W."/>
        </authorList>
    </citation>
    <scope>NUCLEOTIDE SEQUENCE [LARGE SCALE GENOMIC DNA]</scope>
    <source>
        <strain evidence="3">cv. G240</strain>
    </source>
</reference>
<name>A0A7J7FYM6_CAMSI</name>